<sequence>MTKIQQDPVLGYIVDLIKDAIADAKVEQKSETVAIIKDGNDSIQIEQTTEGSNISIHITDKKEILYSEDLLEPLQDIHESVKSDAKLKAALQKATIIVNGLSIETEFIFQAVKDSFDTLSTSYEFVKIIEKRTNGLTVAFKFGDHKFQLDVINNPEAVKVTAEFGSSLDAKISKTIGTDVAKVESALNKLFKDSDL</sequence>
<evidence type="ECO:0000313" key="2">
    <source>
        <dbReference type="Proteomes" id="UP000295620"/>
    </source>
</evidence>
<dbReference type="AlphaFoldDB" id="A0A4R6SQ42"/>
<dbReference type="RefSeq" id="WP_133578384.1">
    <property type="nucleotide sequence ID" value="NZ_SNYC01000010.1"/>
</dbReference>
<dbReference type="EMBL" id="SNYC01000010">
    <property type="protein sequence ID" value="TDQ06217.1"/>
    <property type="molecule type" value="Genomic_DNA"/>
</dbReference>
<accession>A0A4R6SQ42</accession>
<gene>
    <name evidence="1" type="ORF">ATK78_4598</name>
</gene>
<proteinExistence type="predicted"/>
<name>A0A4R6SQ42_9SPHI</name>
<keyword evidence="2" id="KW-1185">Reference proteome</keyword>
<organism evidence="1 2">
    <name type="scientific">Pedobacter metabolipauper</name>
    <dbReference type="NCBI Taxonomy" id="425513"/>
    <lineage>
        <taxon>Bacteria</taxon>
        <taxon>Pseudomonadati</taxon>
        <taxon>Bacteroidota</taxon>
        <taxon>Sphingobacteriia</taxon>
        <taxon>Sphingobacteriales</taxon>
        <taxon>Sphingobacteriaceae</taxon>
        <taxon>Pedobacter</taxon>
    </lineage>
</organism>
<comment type="caution">
    <text evidence="1">The sequence shown here is derived from an EMBL/GenBank/DDBJ whole genome shotgun (WGS) entry which is preliminary data.</text>
</comment>
<reference evidence="1 2" key="1">
    <citation type="submission" date="2019-03" db="EMBL/GenBank/DDBJ databases">
        <title>Genomic Encyclopedia of Archaeal and Bacterial Type Strains, Phase II (KMG-II): from individual species to whole genera.</title>
        <authorList>
            <person name="Goeker M."/>
        </authorList>
    </citation>
    <scope>NUCLEOTIDE SEQUENCE [LARGE SCALE GENOMIC DNA]</scope>
    <source>
        <strain evidence="1 2">DSM 19035</strain>
    </source>
</reference>
<dbReference type="Proteomes" id="UP000295620">
    <property type="component" value="Unassembled WGS sequence"/>
</dbReference>
<evidence type="ECO:0000313" key="1">
    <source>
        <dbReference type="EMBL" id="TDQ06217.1"/>
    </source>
</evidence>
<protein>
    <submittedName>
        <fullName evidence="1">Uncharacterized protein</fullName>
    </submittedName>
</protein>
<dbReference type="OrthoDB" id="756080at2"/>